<dbReference type="InterPro" id="IPR003439">
    <property type="entry name" value="ABC_transporter-like_ATP-bd"/>
</dbReference>
<keyword evidence="6 8" id="KW-1133">Transmembrane helix</keyword>
<dbReference type="SUPFAM" id="SSF52540">
    <property type="entry name" value="P-loop containing nucleoside triphosphate hydrolases"/>
    <property type="match status" value="1"/>
</dbReference>
<dbReference type="GO" id="GO:0005524">
    <property type="term" value="F:ATP binding"/>
    <property type="evidence" value="ECO:0007669"/>
    <property type="project" value="UniProtKB-KW"/>
</dbReference>
<evidence type="ECO:0000259" key="9">
    <source>
        <dbReference type="PROSITE" id="PS50893"/>
    </source>
</evidence>
<gene>
    <name evidence="11" type="ORF">CN307_16300</name>
</gene>
<evidence type="ECO:0000259" key="10">
    <source>
        <dbReference type="PROSITE" id="PS50929"/>
    </source>
</evidence>
<dbReference type="Gene3D" id="1.20.1560.10">
    <property type="entry name" value="ABC transporter type 1, transmembrane domain"/>
    <property type="match status" value="2"/>
</dbReference>
<dbReference type="SUPFAM" id="SSF90123">
    <property type="entry name" value="ABC transporter transmembrane region"/>
    <property type="match status" value="1"/>
</dbReference>
<dbReference type="Pfam" id="PF00005">
    <property type="entry name" value="ABC_tran"/>
    <property type="match status" value="1"/>
</dbReference>
<accession>A0A2A8ZZQ4</accession>
<name>A0A2A8ZZQ4_BACCE</name>
<dbReference type="CDD" id="cd18544">
    <property type="entry name" value="ABC_6TM_TmrA_like"/>
    <property type="match status" value="1"/>
</dbReference>
<proteinExistence type="predicted"/>
<dbReference type="InterPro" id="IPR039421">
    <property type="entry name" value="Type_1_exporter"/>
</dbReference>
<evidence type="ECO:0000256" key="6">
    <source>
        <dbReference type="ARBA" id="ARBA00022989"/>
    </source>
</evidence>
<dbReference type="EMBL" id="NTRR01000024">
    <property type="protein sequence ID" value="PFE14339.1"/>
    <property type="molecule type" value="Genomic_DNA"/>
</dbReference>
<keyword evidence="2" id="KW-0813">Transport</keyword>
<evidence type="ECO:0000256" key="7">
    <source>
        <dbReference type="ARBA" id="ARBA00023136"/>
    </source>
</evidence>
<evidence type="ECO:0000256" key="8">
    <source>
        <dbReference type="SAM" id="Phobius"/>
    </source>
</evidence>
<dbReference type="PANTHER" id="PTHR43394">
    <property type="entry name" value="ATP-DEPENDENT PERMEASE MDL1, MITOCHONDRIAL"/>
    <property type="match status" value="1"/>
</dbReference>
<dbReference type="FunFam" id="3.40.50.300:FF:000287">
    <property type="entry name" value="Multidrug ABC transporter ATP-binding protein"/>
    <property type="match status" value="1"/>
</dbReference>
<dbReference type="FunFam" id="1.20.1560.10:FF:000122">
    <property type="entry name" value="Multidrug ABC transporter ATP-binding protein"/>
    <property type="match status" value="1"/>
</dbReference>
<dbReference type="PANTHER" id="PTHR43394:SF1">
    <property type="entry name" value="ATP-BINDING CASSETTE SUB-FAMILY B MEMBER 10, MITOCHONDRIAL"/>
    <property type="match status" value="1"/>
</dbReference>
<dbReference type="PROSITE" id="PS00211">
    <property type="entry name" value="ABC_TRANSPORTER_1"/>
    <property type="match status" value="1"/>
</dbReference>
<feature type="transmembrane region" description="Helical" evidence="8">
    <location>
        <begin position="21"/>
        <end position="44"/>
    </location>
</feature>
<evidence type="ECO:0000256" key="3">
    <source>
        <dbReference type="ARBA" id="ARBA00022692"/>
    </source>
</evidence>
<protein>
    <submittedName>
        <fullName evidence="11">ABC transporter ATP-binding protein</fullName>
    </submittedName>
</protein>
<comment type="subcellular location">
    <subcellularLocation>
        <location evidence="1">Cell membrane</location>
        <topology evidence="1">Multi-pass membrane protein</topology>
    </subcellularLocation>
</comment>
<keyword evidence="7 8" id="KW-0472">Membrane</keyword>
<organism evidence="11 12">
    <name type="scientific">Bacillus cereus</name>
    <dbReference type="NCBI Taxonomy" id="1396"/>
    <lineage>
        <taxon>Bacteria</taxon>
        <taxon>Bacillati</taxon>
        <taxon>Bacillota</taxon>
        <taxon>Bacilli</taxon>
        <taxon>Bacillales</taxon>
        <taxon>Bacillaceae</taxon>
        <taxon>Bacillus</taxon>
        <taxon>Bacillus cereus group</taxon>
    </lineage>
</organism>
<dbReference type="Gene3D" id="3.40.50.300">
    <property type="entry name" value="P-loop containing nucleotide triphosphate hydrolases"/>
    <property type="match status" value="1"/>
</dbReference>
<dbReference type="InterPro" id="IPR011527">
    <property type="entry name" value="ABC1_TM_dom"/>
</dbReference>
<evidence type="ECO:0000256" key="5">
    <source>
        <dbReference type="ARBA" id="ARBA00022840"/>
    </source>
</evidence>
<dbReference type="PROSITE" id="PS50893">
    <property type="entry name" value="ABC_TRANSPORTER_2"/>
    <property type="match status" value="1"/>
</dbReference>
<evidence type="ECO:0000313" key="12">
    <source>
        <dbReference type="Proteomes" id="UP000220032"/>
    </source>
</evidence>
<evidence type="ECO:0000256" key="4">
    <source>
        <dbReference type="ARBA" id="ARBA00022741"/>
    </source>
</evidence>
<dbReference type="GO" id="GO:0015421">
    <property type="term" value="F:ABC-type oligopeptide transporter activity"/>
    <property type="evidence" value="ECO:0007669"/>
    <property type="project" value="TreeGrafter"/>
</dbReference>
<reference evidence="11 12" key="1">
    <citation type="submission" date="2017-09" db="EMBL/GenBank/DDBJ databases">
        <title>Large-scale bioinformatics analysis of Bacillus genomes uncovers conserved roles of natural products in bacterial physiology.</title>
        <authorList>
            <consortium name="Agbiome Team Llc"/>
            <person name="Bleich R.M."/>
            <person name="Grubbs K.J."/>
            <person name="Santa Maria K.C."/>
            <person name="Allen S.E."/>
            <person name="Farag S."/>
            <person name="Shank E.A."/>
            <person name="Bowers A."/>
        </authorList>
    </citation>
    <scope>NUCLEOTIDE SEQUENCE [LARGE SCALE GENOMIC DNA]</scope>
    <source>
        <strain evidence="11 12">AFS022681</strain>
    </source>
</reference>
<dbReference type="InterPro" id="IPR017871">
    <property type="entry name" value="ABC_transporter-like_CS"/>
</dbReference>
<dbReference type="GO" id="GO:0016887">
    <property type="term" value="F:ATP hydrolysis activity"/>
    <property type="evidence" value="ECO:0007669"/>
    <property type="project" value="InterPro"/>
</dbReference>
<keyword evidence="5 11" id="KW-0067">ATP-binding</keyword>
<dbReference type="GO" id="GO:0005886">
    <property type="term" value="C:plasma membrane"/>
    <property type="evidence" value="ECO:0007669"/>
    <property type="project" value="UniProtKB-SubCell"/>
</dbReference>
<dbReference type="SMART" id="SM00382">
    <property type="entry name" value="AAA"/>
    <property type="match status" value="1"/>
</dbReference>
<dbReference type="RefSeq" id="WP_088097360.1">
    <property type="nucleotide sequence ID" value="NZ_FMJG01000029.1"/>
</dbReference>
<dbReference type="InterPro" id="IPR027417">
    <property type="entry name" value="P-loop_NTPase"/>
</dbReference>
<feature type="transmembrane region" description="Helical" evidence="8">
    <location>
        <begin position="165"/>
        <end position="183"/>
    </location>
</feature>
<dbReference type="Proteomes" id="UP000220032">
    <property type="component" value="Unassembled WGS sequence"/>
</dbReference>
<dbReference type="PROSITE" id="PS50929">
    <property type="entry name" value="ABC_TM1F"/>
    <property type="match status" value="1"/>
</dbReference>
<dbReference type="AlphaFoldDB" id="A0A2A8ZZQ4"/>
<keyword evidence="4" id="KW-0547">Nucleotide-binding</keyword>
<feature type="transmembrane region" description="Helical" evidence="8">
    <location>
        <begin position="136"/>
        <end position="159"/>
    </location>
</feature>
<keyword evidence="3 8" id="KW-0812">Transmembrane</keyword>
<dbReference type="InterPro" id="IPR036640">
    <property type="entry name" value="ABC1_TM_sf"/>
</dbReference>
<evidence type="ECO:0000313" key="11">
    <source>
        <dbReference type="EMBL" id="PFE14339.1"/>
    </source>
</evidence>
<evidence type="ECO:0000256" key="2">
    <source>
        <dbReference type="ARBA" id="ARBA00022448"/>
    </source>
</evidence>
<feature type="domain" description="ABC transmembrane type-1" evidence="10">
    <location>
        <begin position="25"/>
        <end position="309"/>
    </location>
</feature>
<feature type="domain" description="ABC transporter" evidence="9">
    <location>
        <begin position="343"/>
        <end position="577"/>
    </location>
</feature>
<feature type="transmembrane region" description="Helical" evidence="8">
    <location>
        <begin position="248"/>
        <end position="271"/>
    </location>
</feature>
<evidence type="ECO:0000256" key="1">
    <source>
        <dbReference type="ARBA" id="ARBA00004651"/>
    </source>
</evidence>
<dbReference type="CDD" id="cd03254">
    <property type="entry name" value="ABCC_Glucan_exporter_like"/>
    <property type="match status" value="1"/>
</dbReference>
<sequence length="587" mass="66891">MTEKKQSDLSRLLSYMKPYKGLLSLAFIFLVGATVTEMMGPFLIKQFLDEHLVPRNFDQSALVTLFVVYLIAHLLKVLFTYLDLLYFQNIAFKIVQDMRVEVYDHVQKLSLSFFDRTPIGTLVSRITNDTEAIKDFYVSVLSTFVKNVVFLIGILVAMFLLNVKLALFSLVLIPIMFAIMVLYRRKSAAFYLEVRNQLSVLNAKLNESIQGMNIVQVFRQEKRMRKEFEEVNNKHYSAGRRTLKLDALLLRPATDLVHIVAIALVLGLFGIDALKSPVEVGVLYAFVNYIHRFFQPVNEMMMKLSFFQQALVSSSRVFHLMDEKDLAPVQKGDGNPQVVNGEIEFKNVTFSYDGKRDVLKNVSFHVKQGQTVAFVGHTGSGKSTIMNLLMRFYNIKSGNIVIDGVDLEKFEEREIRQKIGLVLQDAFLFAGNVKQNIRMYNEEITDEEVKEAAQFVQANTFIEKLPEQYETEVVERGAAFSSGQRQLIAFARTIATNPKVLVLDEATANIDTETEDAIQTALQQMRKGRTTIAIAHRLSTIQDADQIFVMHDGEIVERGTHQELLSEQGLYYNMYLLQNKGSLQKAL</sequence>
<dbReference type="InterPro" id="IPR003593">
    <property type="entry name" value="AAA+_ATPase"/>
</dbReference>
<feature type="transmembrane region" description="Helical" evidence="8">
    <location>
        <begin position="64"/>
        <end position="87"/>
    </location>
</feature>
<comment type="caution">
    <text evidence="11">The sequence shown here is derived from an EMBL/GenBank/DDBJ whole genome shotgun (WGS) entry which is preliminary data.</text>
</comment>
<dbReference type="Pfam" id="PF00664">
    <property type="entry name" value="ABC_membrane"/>
    <property type="match status" value="1"/>
</dbReference>